<evidence type="ECO:0000313" key="2">
    <source>
        <dbReference type="EMBL" id="MCD7456121.1"/>
    </source>
</evidence>
<keyword evidence="3" id="KW-1185">Reference proteome</keyword>
<gene>
    <name evidence="2" type="ORF">HAX54_030696</name>
</gene>
<reference evidence="2 3" key="1">
    <citation type="journal article" date="2021" name="BMC Genomics">
        <title>Datura genome reveals duplications of psychoactive alkaloid biosynthetic genes and high mutation rate following tissue culture.</title>
        <authorList>
            <person name="Rajewski A."/>
            <person name="Carter-House D."/>
            <person name="Stajich J."/>
            <person name="Litt A."/>
        </authorList>
    </citation>
    <scope>NUCLEOTIDE SEQUENCE [LARGE SCALE GENOMIC DNA]</scope>
    <source>
        <strain evidence="2">AR-01</strain>
    </source>
</reference>
<evidence type="ECO:0000256" key="1">
    <source>
        <dbReference type="SAM" id="SignalP"/>
    </source>
</evidence>
<sequence length="160" mass="19134">MWNHPASMSFCGFFLGPIVLVVDTRINTSSIANLEYEIYWDEKGKAQCGIHIRWEQRRLKKGRLPPLSLFVVKKERHSLHFTELTECRRTKENSSQRSHYLLLCALGFLFDLLELNFCYGRGGQWLNWLRYLPTTMWQQKIRVTPLQRRTMAKRMEIKRK</sequence>
<evidence type="ECO:0000313" key="3">
    <source>
        <dbReference type="Proteomes" id="UP000823775"/>
    </source>
</evidence>
<dbReference type="EMBL" id="JACEIK010000386">
    <property type="protein sequence ID" value="MCD7456121.1"/>
    <property type="molecule type" value="Genomic_DNA"/>
</dbReference>
<protein>
    <submittedName>
        <fullName evidence="2">Uncharacterized protein</fullName>
    </submittedName>
</protein>
<organism evidence="2 3">
    <name type="scientific">Datura stramonium</name>
    <name type="common">Jimsonweed</name>
    <name type="synonym">Common thornapple</name>
    <dbReference type="NCBI Taxonomy" id="4076"/>
    <lineage>
        <taxon>Eukaryota</taxon>
        <taxon>Viridiplantae</taxon>
        <taxon>Streptophyta</taxon>
        <taxon>Embryophyta</taxon>
        <taxon>Tracheophyta</taxon>
        <taxon>Spermatophyta</taxon>
        <taxon>Magnoliopsida</taxon>
        <taxon>eudicotyledons</taxon>
        <taxon>Gunneridae</taxon>
        <taxon>Pentapetalae</taxon>
        <taxon>asterids</taxon>
        <taxon>lamiids</taxon>
        <taxon>Solanales</taxon>
        <taxon>Solanaceae</taxon>
        <taxon>Solanoideae</taxon>
        <taxon>Datureae</taxon>
        <taxon>Datura</taxon>
    </lineage>
</organism>
<accession>A0ABS8SB98</accession>
<comment type="caution">
    <text evidence="2">The sequence shown here is derived from an EMBL/GenBank/DDBJ whole genome shotgun (WGS) entry which is preliminary data.</text>
</comment>
<keyword evidence="1" id="KW-0732">Signal</keyword>
<feature type="signal peptide" evidence="1">
    <location>
        <begin position="1"/>
        <end position="24"/>
    </location>
</feature>
<proteinExistence type="predicted"/>
<dbReference type="Proteomes" id="UP000823775">
    <property type="component" value="Unassembled WGS sequence"/>
</dbReference>
<feature type="chain" id="PRO_5045562498" evidence="1">
    <location>
        <begin position="25"/>
        <end position="160"/>
    </location>
</feature>
<name>A0ABS8SB98_DATST</name>